<proteinExistence type="predicted"/>
<accession>A0ACB9S2R3</accession>
<name>A0ACB9S2R3_9MYRT</name>
<reference evidence="2" key="1">
    <citation type="journal article" date="2023" name="Front. Plant Sci.">
        <title>Chromosomal-level genome assembly of Melastoma candidum provides insights into trichome evolution.</title>
        <authorList>
            <person name="Zhong Y."/>
            <person name="Wu W."/>
            <person name="Sun C."/>
            <person name="Zou P."/>
            <person name="Liu Y."/>
            <person name="Dai S."/>
            <person name="Zhou R."/>
        </authorList>
    </citation>
    <scope>NUCLEOTIDE SEQUENCE [LARGE SCALE GENOMIC DNA]</scope>
</reference>
<gene>
    <name evidence="1" type="ORF">MLD38_009903</name>
</gene>
<evidence type="ECO:0000313" key="2">
    <source>
        <dbReference type="Proteomes" id="UP001057402"/>
    </source>
</evidence>
<organism evidence="1 2">
    <name type="scientific">Melastoma candidum</name>
    <dbReference type="NCBI Taxonomy" id="119954"/>
    <lineage>
        <taxon>Eukaryota</taxon>
        <taxon>Viridiplantae</taxon>
        <taxon>Streptophyta</taxon>
        <taxon>Embryophyta</taxon>
        <taxon>Tracheophyta</taxon>
        <taxon>Spermatophyta</taxon>
        <taxon>Magnoliopsida</taxon>
        <taxon>eudicotyledons</taxon>
        <taxon>Gunneridae</taxon>
        <taxon>Pentapetalae</taxon>
        <taxon>rosids</taxon>
        <taxon>malvids</taxon>
        <taxon>Myrtales</taxon>
        <taxon>Melastomataceae</taxon>
        <taxon>Melastomatoideae</taxon>
        <taxon>Melastomateae</taxon>
        <taxon>Melastoma</taxon>
    </lineage>
</organism>
<keyword evidence="2" id="KW-1185">Reference proteome</keyword>
<dbReference type="EMBL" id="CM042882">
    <property type="protein sequence ID" value="KAI4384139.1"/>
    <property type="molecule type" value="Genomic_DNA"/>
</dbReference>
<sequence length="285" mass="31585">MEKAAARPIPTGCYKCGRPGHWSRDCPSGPSPNSDPNPNADLPPLPKSKYDRSTGGPRNGAEEDRSGAGKPRKVPRARPKLTPQLLLSDDGIGYVLRHFPRNFKYRGRGHEVSDLGKLIGMYREWHSHLIPYYSFDQFMHKVEQVAASKQVKKCIRDLKERVANGGDPSTLREPPPEDVEPNDDQVPLTPVEDLFAGEKNGQENESAWREGGPDEYAQDMLNEIYEEAANEHFQSSHGDATNSVGQTADKGGSAITTSSISDEQRARMELNRRKALEKASARAHS</sequence>
<comment type="caution">
    <text evidence="1">The sequence shown here is derived from an EMBL/GenBank/DDBJ whole genome shotgun (WGS) entry which is preliminary data.</text>
</comment>
<evidence type="ECO:0000313" key="1">
    <source>
        <dbReference type="EMBL" id="KAI4384139.1"/>
    </source>
</evidence>
<protein>
    <submittedName>
        <fullName evidence="1">Uncharacterized protein</fullName>
    </submittedName>
</protein>
<dbReference type="Proteomes" id="UP001057402">
    <property type="component" value="Chromosome 3"/>
</dbReference>